<dbReference type="EC" id="2.7.7.77" evidence="8"/>
<keyword evidence="1 8" id="KW-0963">Cytoplasm</keyword>
<dbReference type="EMBL" id="CP042326">
    <property type="protein sequence ID" value="QDZ38573.1"/>
    <property type="molecule type" value="Genomic_DNA"/>
</dbReference>
<dbReference type="GO" id="GO:0061603">
    <property type="term" value="F:molybdenum cofactor guanylyltransferase activity"/>
    <property type="evidence" value="ECO:0007669"/>
    <property type="project" value="UniProtKB-EC"/>
</dbReference>
<dbReference type="PANTHER" id="PTHR19136">
    <property type="entry name" value="MOLYBDENUM COFACTOR GUANYLYLTRANSFERASE"/>
    <property type="match status" value="1"/>
</dbReference>
<dbReference type="GO" id="GO:0046872">
    <property type="term" value="F:metal ion binding"/>
    <property type="evidence" value="ECO:0007669"/>
    <property type="project" value="UniProtKB-KW"/>
</dbReference>
<evidence type="ECO:0000256" key="2">
    <source>
        <dbReference type="ARBA" id="ARBA00022679"/>
    </source>
</evidence>
<dbReference type="RefSeq" id="WP_146294184.1">
    <property type="nucleotide sequence ID" value="NZ_CP042326.1"/>
</dbReference>
<evidence type="ECO:0000256" key="4">
    <source>
        <dbReference type="ARBA" id="ARBA00022741"/>
    </source>
</evidence>
<dbReference type="SUPFAM" id="SSF53448">
    <property type="entry name" value="Nucleotide-diphospho-sugar transferases"/>
    <property type="match status" value="1"/>
</dbReference>
<feature type="binding site" evidence="8">
    <location>
        <position position="105"/>
    </location>
    <ligand>
        <name>GTP</name>
        <dbReference type="ChEBI" id="CHEBI:37565"/>
    </ligand>
</feature>
<comment type="cofactor">
    <cofactor evidence="8">
        <name>Mg(2+)</name>
        <dbReference type="ChEBI" id="CHEBI:18420"/>
    </cofactor>
</comment>
<evidence type="ECO:0000313" key="11">
    <source>
        <dbReference type="Proteomes" id="UP000318453"/>
    </source>
</evidence>
<protein>
    <recommendedName>
        <fullName evidence="8">Probable molybdenum cofactor guanylyltransferase</fullName>
        <shortName evidence="8">MoCo guanylyltransferase</shortName>
        <ecNumber evidence="8">2.7.7.77</ecNumber>
    </recommendedName>
    <alternativeName>
        <fullName evidence="8">GTP:molybdopterin guanylyltransferase</fullName>
    </alternativeName>
    <alternativeName>
        <fullName evidence="8">Mo-MPT guanylyltransferase</fullName>
    </alternativeName>
    <alternativeName>
        <fullName evidence="8">Molybdopterin guanylyltransferase</fullName>
    </alternativeName>
    <alternativeName>
        <fullName evidence="8">Molybdopterin-guanine dinucleotide synthase</fullName>
        <shortName evidence="8">MGD synthase</shortName>
    </alternativeName>
</protein>
<keyword evidence="11" id="KW-1185">Reference proteome</keyword>
<evidence type="ECO:0000256" key="1">
    <source>
        <dbReference type="ARBA" id="ARBA00022490"/>
    </source>
</evidence>
<keyword evidence="6 8" id="KW-0342">GTP-binding</keyword>
<accession>A0A5B8NHA7</accession>
<feature type="binding site" evidence="8">
    <location>
        <begin position="11"/>
        <end position="13"/>
    </location>
    <ligand>
        <name>GTP</name>
        <dbReference type="ChEBI" id="CHEBI:37565"/>
    </ligand>
</feature>
<keyword evidence="2 8" id="KW-0808">Transferase</keyword>
<feature type="binding site" evidence="8">
    <location>
        <position position="105"/>
    </location>
    <ligand>
        <name>Mg(2+)</name>
        <dbReference type="ChEBI" id="CHEBI:18420"/>
    </ligand>
</feature>
<dbReference type="GO" id="GO:0005737">
    <property type="term" value="C:cytoplasm"/>
    <property type="evidence" value="ECO:0007669"/>
    <property type="project" value="UniProtKB-SubCell"/>
</dbReference>
<keyword evidence="5 8" id="KW-0460">Magnesium</keyword>
<comment type="function">
    <text evidence="8">Transfers a GMP moiety from GTP to Mo-molybdopterin (Mo-MPT) cofactor (Moco or molybdenum cofactor) to form Mo-molybdopterin guanine dinucleotide (Mo-MGD) cofactor.</text>
</comment>
<evidence type="ECO:0000256" key="6">
    <source>
        <dbReference type="ARBA" id="ARBA00023134"/>
    </source>
</evidence>
<feature type="domain" description="MobA-like NTP transferase" evidence="9">
    <location>
        <begin position="8"/>
        <end position="169"/>
    </location>
</feature>
<organism evidence="10 11">
    <name type="scientific">Euhalothece natronophila Z-M001</name>
    <dbReference type="NCBI Taxonomy" id="522448"/>
    <lineage>
        <taxon>Bacteria</taxon>
        <taxon>Bacillati</taxon>
        <taxon>Cyanobacteriota</taxon>
        <taxon>Cyanophyceae</taxon>
        <taxon>Oscillatoriophycideae</taxon>
        <taxon>Chroococcales</taxon>
        <taxon>Halothecacae</taxon>
        <taxon>Halothece cluster</taxon>
        <taxon>Euhalothece</taxon>
    </lineage>
</organism>
<dbReference type="PANTHER" id="PTHR19136:SF81">
    <property type="entry name" value="MOLYBDENUM COFACTOR GUANYLYLTRANSFERASE"/>
    <property type="match status" value="1"/>
</dbReference>
<dbReference type="OrthoDB" id="9788394at2"/>
<dbReference type="Proteomes" id="UP000318453">
    <property type="component" value="Chromosome"/>
</dbReference>
<proteinExistence type="inferred from homology"/>
<dbReference type="NCBIfam" id="NF002741">
    <property type="entry name" value="PRK02726.1"/>
    <property type="match status" value="1"/>
</dbReference>
<name>A0A5B8NHA7_9CHRO</name>
<dbReference type="GO" id="GO:0005525">
    <property type="term" value="F:GTP binding"/>
    <property type="evidence" value="ECO:0007669"/>
    <property type="project" value="UniProtKB-UniRule"/>
</dbReference>
<evidence type="ECO:0000259" key="9">
    <source>
        <dbReference type="Pfam" id="PF12804"/>
    </source>
</evidence>
<comment type="caution">
    <text evidence="8">Lacks conserved residue(s) required for the propagation of feature annotation.</text>
</comment>
<dbReference type="Gene3D" id="3.90.550.10">
    <property type="entry name" value="Spore Coat Polysaccharide Biosynthesis Protein SpsA, Chain A"/>
    <property type="match status" value="1"/>
</dbReference>
<evidence type="ECO:0000256" key="7">
    <source>
        <dbReference type="ARBA" id="ARBA00023150"/>
    </source>
</evidence>
<comment type="catalytic activity">
    <reaction evidence="8">
        <text>Mo-molybdopterin + GTP + H(+) = Mo-molybdopterin guanine dinucleotide + diphosphate</text>
        <dbReference type="Rhea" id="RHEA:34243"/>
        <dbReference type="ChEBI" id="CHEBI:15378"/>
        <dbReference type="ChEBI" id="CHEBI:33019"/>
        <dbReference type="ChEBI" id="CHEBI:37565"/>
        <dbReference type="ChEBI" id="CHEBI:71302"/>
        <dbReference type="ChEBI" id="CHEBI:71310"/>
        <dbReference type="EC" id="2.7.7.77"/>
    </reaction>
</comment>
<evidence type="ECO:0000313" key="10">
    <source>
        <dbReference type="EMBL" id="QDZ38573.1"/>
    </source>
</evidence>
<reference evidence="10" key="1">
    <citation type="submission" date="2019-08" db="EMBL/GenBank/DDBJ databases">
        <title>Carotenoids and Carotenoid Binding Proteins in the Halophilic Cyanobacterium Euhalothece sp. ZM00.</title>
        <authorList>
            <person name="Cho S.M."/>
            <person name="Song J.Y."/>
            <person name="Park Y.-I."/>
        </authorList>
    </citation>
    <scope>NUCLEOTIDE SEQUENCE [LARGE SCALE GENOMIC DNA]</scope>
    <source>
        <strain evidence="10">Z-M001</strain>
    </source>
</reference>
<keyword evidence="10" id="KW-0548">Nucleotidyltransferase</keyword>
<dbReference type="InterPro" id="IPR029044">
    <property type="entry name" value="Nucleotide-diphossugar_trans"/>
</dbReference>
<evidence type="ECO:0000256" key="3">
    <source>
        <dbReference type="ARBA" id="ARBA00022723"/>
    </source>
</evidence>
<dbReference type="HAMAP" id="MF_00316">
    <property type="entry name" value="MobA"/>
    <property type="match status" value="1"/>
</dbReference>
<evidence type="ECO:0000256" key="8">
    <source>
        <dbReference type="HAMAP-Rule" id="MF_00316"/>
    </source>
</evidence>
<dbReference type="InterPro" id="IPR013482">
    <property type="entry name" value="Molybde_CF_guanTrfase"/>
</dbReference>
<comment type="similarity">
    <text evidence="8">Belongs to the MobA family.</text>
</comment>
<sequence length="197" mass="22200">MIKNRLSAIILAGGQSKRMGEDKALLDLDGQPLLQYICHCAQAVTSQVYIVTPWVERYQKIIPAECHLIPEMSLPNETPPYGPLVGLYQGLQQVETEWVLALACDLPKLNVAELEFWCEQLPKVNRDTVALVAKSQEGWEPLCGFYNRDCVDLFSVYLASGKRSFQGFLNQHSVEELKVRDRASLFNCNTPDDLAQL</sequence>
<dbReference type="KEGG" id="enn:FRE64_00595"/>
<comment type="domain">
    <text evidence="8">The N-terminal domain determines nucleotide recognition and specific binding, while the C-terminal domain determines the specific binding to the target protein.</text>
</comment>
<evidence type="ECO:0000256" key="5">
    <source>
        <dbReference type="ARBA" id="ARBA00022842"/>
    </source>
</evidence>
<keyword evidence="4 8" id="KW-0547">Nucleotide-binding</keyword>
<keyword evidence="7 8" id="KW-0501">Molybdenum cofactor biosynthesis</keyword>
<dbReference type="GO" id="GO:0006777">
    <property type="term" value="P:Mo-molybdopterin cofactor biosynthetic process"/>
    <property type="evidence" value="ECO:0007669"/>
    <property type="project" value="UniProtKB-KW"/>
</dbReference>
<dbReference type="InterPro" id="IPR025877">
    <property type="entry name" value="MobA-like_NTP_Trfase"/>
</dbReference>
<dbReference type="Pfam" id="PF12804">
    <property type="entry name" value="NTP_transf_3"/>
    <property type="match status" value="1"/>
</dbReference>
<dbReference type="CDD" id="cd02503">
    <property type="entry name" value="MobA"/>
    <property type="match status" value="1"/>
</dbReference>
<feature type="binding site" evidence="8">
    <location>
        <position position="23"/>
    </location>
    <ligand>
        <name>GTP</name>
        <dbReference type="ChEBI" id="CHEBI:37565"/>
    </ligand>
</feature>
<gene>
    <name evidence="8" type="primary">mobA</name>
    <name evidence="10" type="ORF">FRE64_00595</name>
</gene>
<comment type="subcellular location">
    <subcellularLocation>
        <location evidence="8">Cytoplasm</location>
    </subcellularLocation>
</comment>
<dbReference type="AlphaFoldDB" id="A0A5B8NHA7"/>
<keyword evidence="3 8" id="KW-0479">Metal-binding</keyword>